<sequence>MDEHPSSHTGMAEEAAPNKIPWNTNPTPIYLAPQSTHPNKRLIIIAPHPHSHIPFHVSNILEKLVQIFRDQIRSRIYPPNPNAEAASDSTEGSQPWLLRIQGNGAAEAAPYRWGTDAETGWNLEVGQSKLSSSSKHTPMKIVLPPFHNLRFCVARPTLGRKPTRIPPRTVPILHRRRRRDIGSCQSSGLQTNAARRERRGWGLAPEKRKSEAAATDQERRPS</sequence>
<keyword evidence="3" id="KW-1185">Reference proteome</keyword>
<evidence type="ECO:0000313" key="2">
    <source>
        <dbReference type="EnsemblPlants" id="ONIVA06G26770.1"/>
    </source>
</evidence>
<dbReference type="Proteomes" id="UP000006591">
    <property type="component" value="Chromosome 6"/>
</dbReference>
<evidence type="ECO:0000313" key="3">
    <source>
        <dbReference type="Proteomes" id="UP000006591"/>
    </source>
</evidence>
<dbReference type="EnsemblPlants" id="ONIVA06G26770.1">
    <property type="protein sequence ID" value="ONIVA06G26770.1"/>
    <property type="gene ID" value="ONIVA06G26770"/>
</dbReference>
<protein>
    <submittedName>
        <fullName evidence="2">Uncharacterized protein</fullName>
    </submittedName>
</protein>
<proteinExistence type="predicted"/>
<accession>A0A0E0HU66</accession>
<name>A0A0E0HU66_ORYNI</name>
<feature type="compositionally biased region" description="Basic and acidic residues" evidence="1">
    <location>
        <begin position="205"/>
        <end position="222"/>
    </location>
</feature>
<reference evidence="2" key="2">
    <citation type="submission" date="2018-04" db="EMBL/GenBank/DDBJ databases">
        <title>OnivRS2 (Oryza nivara Reference Sequence Version 2).</title>
        <authorList>
            <person name="Zhang J."/>
            <person name="Kudrna D."/>
            <person name="Lee S."/>
            <person name="Talag J."/>
            <person name="Rajasekar S."/>
            <person name="Welchert J."/>
            <person name="Hsing Y.-I."/>
            <person name="Wing R.A."/>
        </authorList>
    </citation>
    <scope>NUCLEOTIDE SEQUENCE [LARGE SCALE GENOMIC DNA]</scope>
    <source>
        <strain evidence="2">SL10</strain>
    </source>
</reference>
<feature type="compositionally biased region" description="Polar residues" evidence="1">
    <location>
        <begin position="183"/>
        <end position="193"/>
    </location>
</feature>
<reference evidence="2" key="1">
    <citation type="submission" date="2015-04" db="UniProtKB">
        <authorList>
            <consortium name="EnsemblPlants"/>
        </authorList>
    </citation>
    <scope>IDENTIFICATION</scope>
    <source>
        <strain evidence="2">SL10</strain>
    </source>
</reference>
<dbReference type="HOGENOM" id="CLU_1247097_0_0_1"/>
<feature type="region of interest" description="Disordered" evidence="1">
    <location>
        <begin position="176"/>
        <end position="222"/>
    </location>
</feature>
<evidence type="ECO:0000256" key="1">
    <source>
        <dbReference type="SAM" id="MobiDB-lite"/>
    </source>
</evidence>
<organism evidence="2">
    <name type="scientific">Oryza nivara</name>
    <name type="common">Indian wild rice</name>
    <name type="synonym">Oryza sativa f. spontanea</name>
    <dbReference type="NCBI Taxonomy" id="4536"/>
    <lineage>
        <taxon>Eukaryota</taxon>
        <taxon>Viridiplantae</taxon>
        <taxon>Streptophyta</taxon>
        <taxon>Embryophyta</taxon>
        <taxon>Tracheophyta</taxon>
        <taxon>Spermatophyta</taxon>
        <taxon>Magnoliopsida</taxon>
        <taxon>Liliopsida</taxon>
        <taxon>Poales</taxon>
        <taxon>Poaceae</taxon>
        <taxon>BOP clade</taxon>
        <taxon>Oryzoideae</taxon>
        <taxon>Oryzeae</taxon>
        <taxon>Oryzinae</taxon>
        <taxon>Oryza</taxon>
    </lineage>
</organism>
<dbReference type="AlphaFoldDB" id="A0A0E0HU66"/>
<dbReference type="Gramene" id="ONIVA06G26770.1">
    <property type="protein sequence ID" value="ONIVA06G26770.1"/>
    <property type="gene ID" value="ONIVA06G26770"/>
</dbReference>
<feature type="region of interest" description="Disordered" evidence="1">
    <location>
        <begin position="1"/>
        <end position="23"/>
    </location>
</feature>